<dbReference type="KEGG" id="vg:65102629"/>
<feature type="domain" description="(+)RNA virus helicase C-terminal" evidence="1">
    <location>
        <begin position="26"/>
        <end position="211"/>
    </location>
</feature>
<dbReference type="InterPro" id="IPR027351">
    <property type="entry name" value="(+)RNA_virus_helicase_core_dom"/>
</dbReference>
<dbReference type="RefSeq" id="YP_010087352.1">
    <property type="nucleotide sequence ID" value="NC_055546.1"/>
</dbReference>
<dbReference type="GeneID" id="65102629"/>
<organism evidence="2">
    <name type="scientific">Cnidium virus X</name>
    <dbReference type="NCBI Taxonomy" id="2510428"/>
    <lineage>
        <taxon>Viruses</taxon>
        <taxon>Riboviria</taxon>
        <taxon>Orthornavirae</taxon>
        <taxon>Kitrinoviricota</taxon>
        <taxon>Alsuviricetes</taxon>
        <taxon>Tymovirales</taxon>
        <taxon>Alphaflexiviridae</taxon>
        <taxon>Potexvirus</taxon>
        <taxon>Potexvirus ecscnidii</taxon>
    </lineage>
</organism>
<dbReference type="EMBL" id="LC460456">
    <property type="protein sequence ID" value="BBI37361.1"/>
    <property type="molecule type" value="Genomic_RNA"/>
</dbReference>
<dbReference type="InterPro" id="IPR027417">
    <property type="entry name" value="P-loop_NTPase"/>
</dbReference>
<protein>
    <submittedName>
        <fullName evidence="2">Triple gene block protein 1</fullName>
    </submittedName>
</protein>
<evidence type="ECO:0000313" key="2">
    <source>
        <dbReference type="EMBL" id="BBI37361.1"/>
    </source>
</evidence>
<proteinExistence type="predicted"/>
<name>A0A455TQU2_9VIRU</name>
<dbReference type="SUPFAM" id="SSF52540">
    <property type="entry name" value="P-loop containing nucleoside triphosphate hydrolases"/>
    <property type="match status" value="1"/>
</dbReference>
<accession>A0A455TQU2</accession>
<evidence type="ECO:0000259" key="1">
    <source>
        <dbReference type="Pfam" id="PF01443"/>
    </source>
</evidence>
<dbReference type="GO" id="GO:0005524">
    <property type="term" value="F:ATP binding"/>
    <property type="evidence" value="ECO:0007669"/>
    <property type="project" value="InterPro"/>
</dbReference>
<dbReference type="Proteomes" id="UP000680285">
    <property type="component" value="Segment"/>
</dbReference>
<reference evidence="2" key="1">
    <citation type="submission" date="2019-01" db="EMBL/GenBank/DDBJ databases">
        <title>Complete nucleotide sequence of a new potexvirus, 'cnidium virus X', isolated from Cnidium officinale in Japan.</title>
        <authorList>
            <person name="Honma H."/>
            <person name="Tsushima D."/>
            <person name="Kawakami H."/>
            <person name="Fujihara N."/>
            <person name="Tsusaka T."/>
            <person name="Kawashimo M."/>
            <person name="Nishimura T."/>
            <person name="Fuji S."/>
        </authorList>
    </citation>
    <scope>NUCLEOTIDE SEQUENCE</scope>
</reference>
<evidence type="ECO:0000313" key="3">
    <source>
        <dbReference type="Proteomes" id="UP000680285"/>
    </source>
</evidence>
<keyword evidence="3" id="KW-1185">Reference proteome</keyword>
<sequence>MSNTLLFNLLARAEFERTDTPSSTPIVIHAVAGAGKSSLLRQLTAYYKVGTAAKPDPPSFKGDHFTACVEGIDILDEYQSAQTIPKSASILFGDPLQDPSQAHFLRPHYLKTKSYRIGPEIAQALSQILAIQAFGSSKLLRGSAYLEDPVGLVIAFEDQVCAILRKHQVEHSHPSEIRGVEVDTVTLYTSTSVLPKEHHSDLYVALTRSLAKTLWLTLDATDARHPTADV</sequence>
<dbReference type="Pfam" id="PF01443">
    <property type="entry name" value="Viral_helicase1"/>
    <property type="match status" value="1"/>
</dbReference>